<dbReference type="PANTHER" id="PTHR33303:SF2">
    <property type="entry name" value="COA-BINDING DOMAIN-CONTAINING PROTEIN"/>
    <property type="match status" value="1"/>
</dbReference>
<gene>
    <name evidence="2" type="ORF">UFOPK4043_00551</name>
</gene>
<dbReference type="InterPro" id="IPR036291">
    <property type="entry name" value="NAD(P)-bd_dom_sf"/>
</dbReference>
<protein>
    <submittedName>
        <fullName evidence="2">Unannotated protein</fullName>
    </submittedName>
</protein>
<dbReference type="SMART" id="SM00881">
    <property type="entry name" value="CoA_binding"/>
    <property type="match status" value="1"/>
</dbReference>
<feature type="domain" description="CoA-binding" evidence="1">
    <location>
        <begin position="16"/>
        <end position="111"/>
    </location>
</feature>
<organism evidence="2">
    <name type="scientific">freshwater metagenome</name>
    <dbReference type="NCBI Taxonomy" id="449393"/>
    <lineage>
        <taxon>unclassified sequences</taxon>
        <taxon>metagenomes</taxon>
        <taxon>ecological metagenomes</taxon>
    </lineage>
</organism>
<proteinExistence type="predicted"/>
<dbReference type="Pfam" id="PF13380">
    <property type="entry name" value="CoA_binding_2"/>
    <property type="match status" value="1"/>
</dbReference>
<reference evidence="2" key="1">
    <citation type="submission" date="2020-05" db="EMBL/GenBank/DDBJ databases">
        <authorList>
            <person name="Chiriac C."/>
            <person name="Salcher M."/>
            <person name="Ghai R."/>
            <person name="Kavagutti S V."/>
        </authorList>
    </citation>
    <scope>NUCLEOTIDE SEQUENCE</scope>
</reference>
<name>A0A6J7PGI9_9ZZZZ</name>
<dbReference type="SUPFAM" id="SSF51735">
    <property type="entry name" value="NAD(P)-binding Rossmann-fold domains"/>
    <property type="match status" value="1"/>
</dbReference>
<dbReference type="PANTHER" id="PTHR33303">
    <property type="entry name" value="CYTOPLASMIC PROTEIN-RELATED"/>
    <property type="match status" value="1"/>
</dbReference>
<sequence>MMTDPYGSRAEVDRLLLESRIWFVVGLGNNPDRAAYGVASILQAHGKRIVPIYPRAEVVHGEQGYATIADAVAAVGIPDVVDVFVRSDRAGQFADEAIAANAGAVWFQLDVIDESAAQRVIDAGMTMVMDKCPAIEWRRFTR</sequence>
<dbReference type="InterPro" id="IPR003781">
    <property type="entry name" value="CoA-bd"/>
</dbReference>
<dbReference type="EMBL" id="CAFBPA010000061">
    <property type="protein sequence ID" value="CAB5001822.1"/>
    <property type="molecule type" value="Genomic_DNA"/>
</dbReference>
<evidence type="ECO:0000259" key="1">
    <source>
        <dbReference type="SMART" id="SM00881"/>
    </source>
</evidence>
<accession>A0A6J7PGI9</accession>
<evidence type="ECO:0000313" key="2">
    <source>
        <dbReference type="EMBL" id="CAB5001822.1"/>
    </source>
</evidence>
<dbReference type="Gene3D" id="3.40.50.720">
    <property type="entry name" value="NAD(P)-binding Rossmann-like Domain"/>
    <property type="match status" value="1"/>
</dbReference>
<dbReference type="AlphaFoldDB" id="A0A6J7PGI9"/>